<evidence type="ECO:0000256" key="13">
    <source>
        <dbReference type="PIRSR" id="PIRSR000127-3"/>
    </source>
</evidence>
<dbReference type="InterPro" id="IPR037165">
    <property type="entry name" value="AldOxase/xan_DH_Mopterin-bd_sf"/>
</dbReference>
<dbReference type="InterPro" id="IPR046867">
    <property type="entry name" value="AldOxase/xan_DH_MoCoBD2"/>
</dbReference>
<dbReference type="FunFam" id="3.30.365.10:FF:000001">
    <property type="entry name" value="Xanthine dehydrogenase oxidase"/>
    <property type="match status" value="1"/>
</dbReference>
<dbReference type="SUPFAM" id="SSF56176">
    <property type="entry name" value="FAD-binding/transporter-associated domain-like"/>
    <property type="match status" value="1"/>
</dbReference>
<dbReference type="InterPro" id="IPR002888">
    <property type="entry name" value="2Fe-2S-bd"/>
</dbReference>
<dbReference type="Gene3D" id="3.90.1170.50">
    <property type="entry name" value="Aldehyde oxidase/xanthine dehydrogenase, a/b hammerhead"/>
    <property type="match status" value="1"/>
</dbReference>
<dbReference type="Gene3D" id="1.10.150.120">
    <property type="entry name" value="[2Fe-2S]-binding domain"/>
    <property type="match status" value="1"/>
</dbReference>
<dbReference type="GO" id="GO:0051537">
    <property type="term" value="F:2 iron, 2 sulfur cluster binding"/>
    <property type="evidence" value="ECO:0007669"/>
    <property type="project" value="UniProtKB-KW"/>
</dbReference>
<keyword evidence="8 13" id="KW-0411">Iron-sulfur</keyword>
<evidence type="ECO:0000256" key="5">
    <source>
        <dbReference type="ARBA" id="ARBA00022723"/>
    </source>
</evidence>
<dbReference type="SUPFAM" id="SSF54665">
    <property type="entry name" value="CO dehydrogenase molybdoprotein N-domain-like"/>
    <property type="match status" value="1"/>
</dbReference>
<evidence type="ECO:0000256" key="12">
    <source>
        <dbReference type="PIRSR" id="PIRSR000127-2"/>
    </source>
</evidence>
<keyword evidence="12" id="KW-0274">FAD</keyword>
<dbReference type="InterPro" id="IPR001041">
    <property type="entry name" value="2Fe-2S_ferredoxin-type"/>
</dbReference>
<reference evidence="17 18" key="1">
    <citation type="submission" date="2023-10" db="EMBL/GenBank/DDBJ databases">
        <authorList>
            <person name="Maclean D."/>
            <person name="Macfadyen A."/>
        </authorList>
    </citation>
    <scope>NUCLEOTIDE SEQUENCE [LARGE SCALE GENOMIC DNA]</scope>
</reference>
<evidence type="ECO:0000313" key="18">
    <source>
        <dbReference type="Proteomes" id="UP001314263"/>
    </source>
</evidence>
<evidence type="ECO:0000313" key="17">
    <source>
        <dbReference type="EMBL" id="CAK0785168.1"/>
    </source>
</evidence>
<evidence type="ECO:0000256" key="6">
    <source>
        <dbReference type="ARBA" id="ARBA00023002"/>
    </source>
</evidence>
<dbReference type="InterPro" id="IPR016169">
    <property type="entry name" value="FAD-bd_PCMH_sub2"/>
</dbReference>
<comment type="cofactor">
    <cofactor evidence="13">
        <name>[2Fe-2S] cluster</name>
        <dbReference type="ChEBI" id="CHEBI:190135"/>
    </cofactor>
    <text evidence="13">Binds 2 [2Fe-2S] clusters.</text>
</comment>
<feature type="active site" description="Proton acceptor" evidence="11">
    <location>
        <position position="1333"/>
    </location>
</feature>
<comment type="cofactor">
    <cofactor evidence="13">
        <name>Mo-molybdopterin</name>
        <dbReference type="ChEBI" id="CHEBI:71302"/>
    </cofactor>
    <text evidence="13">Binds 1 Mo-molybdopterin (Mo-MPT) cofactor per subunit.</text>
</comment>
<comment type="similarity">
    <text evidence="2">Belongs to the xanthine dehydrogenase family.</text>
</comment>
<keyword evidence="9" id="KW-0520">NAD</keyword>
<dbReference type="InterPro" id="IPR012675">
    <property type="entry name" value="Beta-grasp_dom_sf"/>
</dbReference>
<evidence type="ECO:0000259" key="16">
    <source>
        <dbReference type="PROSITE" id="PS51387"/>
    </source>
</evidence>
<dbReference type="InterPro" id="IPR016208">
    <property type="entry name" value="Ald_Oxase/xanthine_DH-like"/>
</dbReference>
<dbReference type="InterPro" id="IPR036884">
    <property type="entry name" value="2Fe-2S-bd_dom_sf"/>
</dbReference>
<dbReference type="CDD" id="cd00207">
    <property type="entry name" value="fer2"/>
    <property type="match status" value="1"/>
</dbReference>
<dbReference type="GO" id="GO:0016491">
    <property type="term" value="F:oxidoreductase activity"/>
    <property type="evidence" value="ECO:0007669"/>
    <property type="project" value="UniProtKB-KW"/>
</dbReference>
<feature type="domain" description="FAD-binding PCMH-type" evidence="16">
    <location>
        <begin position="207"/>
        <end position="386"/>
    </location>
</feature>
<organism evidence="17 18">
    <name type="scientific">Coccomyxa viridis</name>
    <dbReference type="NCBI Taxonomy" id="1274662"/>
    <lineage>
        <taxon>Eukaryota</taxon>
        <taxon>Viridiplantae</taxon>
        <taxon>Chlorophyta</taxon>
        <taxon>core chlorophytes</taxon>
        <taxon>Trebouxiophyceae</taxon>
        <taxon>Trebouxiophyceae incertae sedis</taxon>
        <taxon>Coccomyxaceae</taxon>
        <taxon>Coccomyxa</taxon>
    </lineage>
</organism>
<keyword evidence="12" id="KW-0285">Flavoprotein</keyword>
<feature type="binding site" evidence="13">
    <location>
        <position position="56"/>
    </location>
    <ligand>
        <name>[2Fe-2S] cluster</name>
        <dbReference type="ChEBI" id="CHEBI:190135"/>
        <label>1</label>
    </ligand>
</feature>
<feature type="binding site" evidence="13">
    <location>
        <position position="768"/>
    </location>
    <ligand>
        <name>Mo-molybdopterin</name>
        <dbReference type="ChEBI" id="CHEBI:71302"/>
    </ligand>
    <ligandPart>
        <name>Mo</name>
        <dbReference type="ChEBI" id="CHEBI:28685"/>
    </ligandPart>
</feature>
<dbReference type="FunFam" id="3.10.20.30:FF:000012">
    <property type="entry name" value="Xanthine dehydrogenase/oxidase"/>
    <property type="match status" value="1"/>
</dbReference>
<feature type="binding site" evidence="13">
    <location>
        <position position="53"/>
    </location>
    <ligand>
        <name>[2Fe-2S] cluster</name>
        <dbReference type="ChEBI" id="CHEBI:190135"/>
        <label>1</label>
    </ligand>
</feature>
<dbReference type="PROSITE" id="PS51387">
    <property type="entry name" value="FAD_PCMH"/>
    <property type="match status" value="1"/>
</dbReference>
<dbReference type="Pfam" id="PF00111">
    <property type="entry name" value="Fer2"/>
    <property type="match status" value="1"/>
</dbReference>
<dbReference type="PROSITE" id="PS51085">
    <property type="entry name" value="2FE2S_FER_2"/>
    <property type="match status" value="1"/>
</dbReference>
<dbReference type="Pfam" id="PF01315">
    <property type="entry name" value="Ald_Xan_dh_C"/>
    <property type="match status" value="1"/>
</dbReference>
<protein>
    <recommendedName>
        <fullName evidence="19">Aldehyde oxidase</fullName>
    </recommendedName>
</protein>
<dbReference type="Gene3D" id="3.30.390.50">
    <property type="entry name" value="CO dehydrogenase flavoprotein, C-terminal domain"/>
    <property type="match status" value="1"/>
</dbReference>
<feature type="binding site" evidence="13">
    <location>
        <position position="913"/>
    </location>
    <ligand>
        <name>Mo-molybdopterin</name>
        <dbReference type="ChEBI" id="CHEBI:71302"/>
    </ligand>
    <ligandPart>
        <name>Mo</name>
        <dbReference type="ChEBI" id="CHEBI:28685"/>
    </ligandPart>
</feature>
<feature type="binding site" evidence="12">
    <location>
        <position position="394"/>
    </location>
    <ligand>
        <name>FAD</name>
        <dbReference type="ChEBI" id="CHEBI:57692"/>
    </ligand>
</feature>
<evidence type="ECO:0000256" key="11">
    <source>
        <dbReference type="PIRSR" id="PIRSR000127-1"/>
    </source>
</evidence>
<dbReference type="InterPro" id="IPR008274">
    <property type="entry name" value="AldOxase/xan_DH_MoCoBD1"/>
</dbReference>
<evidence type="ECO:0000256" key="7">
    <source>
        <dbReference type="ARBA" id="ARBA00023004"/>
    </source>
</evidence>
<dbReference type="SUPFAM" id="SSF54292">
    <property type="entry name" value="2Fe-2S ferredoxin-like"/>
    <property type="match status" value="1"/>
</dbReference>
<proteinExistence type="inferred from homology"/>
<feature type="binding site" evidence="13">
    <location>
        <position position="157"/>
    </location>
    <ligand>
        <name>[2Fe-2S] cluster</name>
        <dbReference type="ChEBI" id="CHEBI:190135"/>
        <label>2</label>
    </ligand>
</feature>
<feature type="binding site" evidence="12">
    <location>
        <begin position="320"/>
        <end position="324"/>
    </location>
    <ligand>
        <name>FAD</name>
        <dbReference type="ChEBI" id="CHEBI:57692"/>
    </ligand>
</feature>
<feature type="binding site" evidence="13">
    <location>
        <position position="799"/>
    </location>
    <ligand>
        <name>Mo-molybdopterin</name>
        <dbReference type="ChEBI" id="CHEBI:71302"/>
    </ligand>
    <ligandPart>
        <name>Mo</name>
        <dbReference type="ChEBI" id="CHEBI:28685"/>
    </ligandPart>
</feature>
<evidence type="ECO:0000256" key="4">
    <source>
        <dbReference type="ARBA" id="ARBA00022714"/>
    </source>
</evidence>
<dbReference type="Pfam" id="PF02738">
    <property type="entry name" value="MoCoBD_1"/>
    <property type="match status" value="1"/>
</dbReference>
<dbReference type="Gene3D" id="3.30.365.10">
    <property type="entry name" value="Aldehyde oxidase/xanthine dehydrogenase, molybdopterin binding domain"/>
    <property type="match status" value="4"/>
</dbReference>
<dbReference type="InterPro" id="IPR016166">
    <property type="entry name" value="FAD-bd_PCMH"/>
</dbReference>
<feature type="binding site" evidence="13">
    <location>
        <position position="121"/>
    </location>
    <ligand>
        <name>[2Fe-2S] cluster</name>
        <dbReference type="ChEBI" id="CHEBI:190135"/>
        <label>2</label>
    </ligand>
</feature>
<dbReference type="SUPFAM" id="SSF55447">
    <property type="entry name" value="CO dehydrogenase flavoprotein C-terminal domain-like"/>
    <property type="match status" value="1"/>
</dbReference>
<dbReference type="GO" id="GO:0071949">
    <property type="term" value="F:FAD binding"/>
    <property type="evidence" value="ECO:0007669"/>
    <property type="project" value="InterPro"/>
</dbReference>
<evidence type="ECO:0000256" key="14">
    <source>
        <dbReference type="SAM" id="MobiDB-lite"/>
    </source>
</evidence>
<keyword evidence="7 13" id="KW-0408">Iron</keyword>
<feature type="compositionally biased region" description="Basic and acidic residues" evidence="14">
    <location>
        <begin position="1423"/>
        <end position="1434"/>
    </location>
</feature>
<gene>
    <name evidence="17" type="ORF">CVIRNUC_008374</name>
</gene>
<dbReference type="InterPro" id="IPR000674">
    <property type="entry name" value="Ald_Oxase/Xan_DH_a/b"/>
</dbReference>
<dbReference type="InterPro" id="IPR036010">
    <property type="entry name" value="2Fe-2S_ferredoxin-like_sf"/>
</dbReference>
<dbReference type="PANTHER" id="PTHR11908:SF132">
    <property type="entry name" value="ALDEHYDE OXIDASE 1-RELATED"/>
    <property type="match status" value="1"/>
</dbReference>
<evidence type="ECO:0000256" key="10">
    <source>
        <dbReference type="ARBA" id="ARBA00034078"/>
    </source>
</evidence>
<dbReference type="EMBL" id="CAUYUE010000012">
    <property type="protein sequence ID" value="CAK0785168.1"/>
    <property type="molecule type" value="Genomic_DNA"/>
</dbReference>
<dbReference type="Pfam" id="PF01799">
    <property type="entry name" value="Fer2_2"/>
    <property type="match status" value="1"/>
</dbReference>
<feature type="binding site" evidence="13">
    <location>
        <position position="159"/>
    </location>
    <ligand>
        <name>[2Fe-2S] cluster</name>
        <dbReference type="ChEBI" id="CHEBI:190135"/>
        <label>2</label>
    </ligand>
</feature>
<keyword evidence="6" id="KW-0560">Oxidoreductase</keyword>
<evidence type="ECO:0000256" key="9">
    <source>
        <dbReference type="ARBA" id="ARBA00023027"/>
    </source>
</evidence>
<comment type="caution">
    <text evidence="17">The sequence shown here is derived from an EMBL/GenBank/DDBJ whole genome shotgun (WGS) entry which is preliminary data.</text>
</comment>
<evidence type="ECO:0000256" key="1">
    <source>
        <dbReference type="ARBA" id="ARBA00001974"/>
    </source>
</evidence>
<dbReference type="InterPro" id="IPR036318">
    <property type="entry name" value="FAD-bd_PCMH-like_sf"/>
</dbReference>
<feature type="binding site" evidence="13">
    <location>
        <position position="48"/>
    </location>
    <ligand>
        <name>[2Fe-2S] cluster</name>
        <dbReference type="ChEBI" id="CHEBI:190135"/>
        <label>1</label>
    </ligand>
</feature>
<keyword evidence="4 13" id="KW-0001">2Fe-2S</keyword>
<dbReference type="Pfam" id="PF00941">
    <property type="entry name" value="FAD_binding_5"/>
    <property type="match status" value="1"/>
</dbReference>
<dbReference type="PANTHER" id="PTHR11908">
    <property type="entry name" value="XANTHINE DEHYDROGENASE"/>
    <property type="match status" value="1"/>
</dbReference>
<keyword evidence="5 13" id="KW-0479">Metal-binding</keyword>
<feature type="region of interest" description="Disordered" evidence="14">
    <location>
        <begin position="1423"/>
        <end position="1452"/>
    </location>
</feature>
<comment type="cofactor">
    <cofactor evidence="1 12">
        <name>FAD</name>
        <dbReference type="ChEBI" id="CHEBI:57692"/>
    </cofactor>
</comment>
<dbReference type="InterPro" id="IPR036683">
    <property type="entry name" value="CO_DH_flav_C_dom_sf"/>
</dbReference>
<dbReference type="PROSITE" id="PS00197">
    <property type="entry name" value="2FE2S_FER_1"/>
    <property type="match status" value="1"/>
</dbReference>
<dbReference type="InterPro" id="IPR006058">
    <property type="entry name" value="2Fe2S_fd_BS"/>
</dbReference>
<dbReference type="Gene3D" id="3.10.20.30">
    <property type="match status" value="1"/>
</dbReference>
<dbReference type="InterPro" id="IPR002346">
    <property type="entry name" value="Mopterin_DH_FAD-bd"/>
</dbReference>
<sequence>MTGSIDDIVFCINGSEYCLKRDSDIIRDSSLNDFIRRKTPFKGTKLACGEGGCGSCAVQIAHYDPKTGKERFTTINSCLCPVGSVDGASITTVEGIGNSKAGYHAVQEAFCSNYALQCGACTPGFITSTHAAIKKCHMQGTKPTVERIQQGLDGNLCRCTGYRPILDACRELTAHPDVEDLCKTAAACGTGAFPERLKQHVRWRSPHRTQGSGWSTPTSLRALLQQLDDCKGSVRLVAGNTGFGIYKEWLPEDHLIDVKEVPELRRLSLSKEGLVAGGAVTIEELILGLQGKLGSTPEAFHRAAEHLLRIAGTHVRAAASIGGNLALLRERALQSNLAPVLVALEATVTVTSLHSQRSLPILELVYGEHIDGMTVVQNIHIPMPPQGMYFWGHKLAKRYVNAHALVDLCLSAVFDPPLGSSGPASTKTVQEVCIVISTPTVIEKGVAGLQCGPDKVEWRSMRACGAEAALRGNALTVDALVTAMEELQHDISPGNTPDGGTESFYRSAAEGLLLQALAPLLAGDASLPPKLQRLLASAKNLGDPGVAKGKQTYPDYSGIAPPAHENVEKDRVHLMTSGEALYTSDVGLGGSELHAVPVLSTQALATLEHIDASRALKMPGVAAWVSAKDVPGENKVKGGASDSPIFADDKVEHMGQVIGLIIADTPRRAQDAAAKVSIQYGHPKELGDPIITIPAAIQNGSYYTPPGSNSHETLIRIGNADSVIAESPLSITAARYQLPSQQHMYMETQCSVAEPDENGGMSIVSSTQTLDGVQSAAARALGIPCHAVTASCRRVGGAFGGKVARSMPVAAAAAVAAAKTGRRVRYSLNRNDDMRINGGRSETMVEYDVGFKASGEITALKIRGYFLCGAFLDLGFNDMMVLQQGVDQAYDFKHMSLDLYIVRTNLNPRTIMRSPGFVNSVMIIEQIMEHVAEVSGVDPVEVRRLNFLKAYPVSQAPRVASTASTVLEGSSSTTEGGHAMQRKEYGCSRLHQWPNPGPAFMKTSLGRQFEANLFTLPRVWEELIRDADYYGRLDALKDFNKANAWRKRGISITPCRFDAAPPPISASVSIYHDGSVLIVSGGQEMGQGLHTKLKQIASYELGQLLPKEQQPLPLDLLRIGDSRSDVVPNGGPSWSSTTSEAAVAAVSEACKQLVKNLSPHKQEGERALDTWRSTVESVHSDVGYAPAMAMLSAYGFYNGQTRSDPGGGPAARSGLKDSEALAYCTFGAACSEVELDVLTGEQRVLRCDILFDCGRSINPALDMGQVEGAFIQGLGLFTSEEVITDSDTGRLITDGTWEYKIPAATCIPRQFNPTFLKDSPNTRGVMGSKASGEPSLLLSVSVLHALRAAVKAARREVGAGATRADLQAQRGGQPPCCARARGSFSPAEHAYKQLQLKFLTRSQPLESAASPAELHEVARKSARRYLTEPSRDPELSSPESMEQTEEFFSSAAGKHATHHAGYALGLTDALPGPCPVADRAGARQRVRRPVADRASTPADRARKFVELPGPASVIRLREACGPFSAAKILRTAMEDAELTQQAVDDWVLMQPGDLSQLAVG</sequence>
<feature type="domain" description="2Fe-2S ferredoxin-type" evidence="15">
    <location>
        <begin position="6"/>
        <end position="96"/>
    </location>
</feature>
<name>A0AAV1ID48_9CHLO</name>
<evidence type="ECO:0008006" key="19">
    <source>
        <dbReference type="Google" id="ProtNLM"/>
    </source>
</evidence>
<dbReference type="SUPFAM" id="SSF47741">
    <property type="entry name" value="CO dehydrogenase ISP C-domain like"/>
    <property type="match status" value="1"/>
</dbReference>
<dbReference type="GO" id="GO:0005506">
    <property type="term" value="F:iron ion binding"/>
    <property type="evidence" value="ECO:0007669"/>
    <property type="project" value="InterPro"/>
</dbReference>
<evidence type="ECO:0000259" key="15">
    <source>
        <dbReference type="PROSITE" id="PS51085"/>
    </source>
</evidence>
<evidence type="ECO:0000256" key="2">
    <source>
        <dbReference type="ARBA" id="ARBA00006849"/>
    </source>
</evidence>
<dbReference type="SMART" id="SM01008">
    <property type="entry name" value="Ald_Xan_dh_C"/>
    <property type="match status" value="1"/>
</dbReference>
<feature type="binding site" evidence="13">
    <location>
        <position position="78"/>
    </location>
    <ligand>
        <name>[2Fe-2S] cluster</name>
        <dbReference type="ChEBI" id="CHEBI:190135"/>
        <label>1</label>
    </ligand>
</feature>
<keyword evidence="3 13" id="KW-0500">Molybdenum</keyword>
<accession>A0AAV1ID48</accession>
<comment type="cofactor">
    <cofactor evidence="10">
        <name>[2Fe-2S] cluster</name>
        <dbReference type="ChEBI" id="CHEBI:190135"/>
    </cofactor>
</comment>
<dbReference type="Gene3D" id="3.30.465.10">
    <property type="match status" value="1"/>
</dbReference>
<dbReference type="Proteomes" id="UP001314263">
    <property type="component" value="Unassembled WGS sequence"/>
</dbReference>
<feature type="binding site" evidence="13">
    <location>
        <position position="118"/>
    </location>
    <ligand>
        <name>[2Fe-2S] cluster</name>
        <dbReference type="ChEBI" id="CHEBI:190135"/>
        <label>2</label>
    </ligand>
</feature>
<dbReference type="SUPFAM" id="SSF56003">
    <property type="entry name" value="Molybdenum cofactor-binding domain"/>
    <property type="match status" value="1"/>
</dbReference>
<dbReference type="InterPro" id="IPR036856">
    <property type="entry name" value="Ald_Oxase/Xan_DH_a/b_sf"/>
</dbReference>
<dbReference type="Pfam" id="PF20256">
    <property type="entry name" value="MoCoBD_2"/>
    <property type="match status" value="1"/>
</dbReference>
<evidence type="ECO:0000256" key="8">
    <source>
        <dbReference type="ARBA" id="ARBA00023014"/>
    </source>
</evidence>
<evidence type="ECO:0000256" key="3">
    <source>
        <dbReference type="ARBA" id="ARBA00022505"/>
    </source>
</evidence>
<dbReference type="PIRSF" id="PIRSF000127">
    <property type="entry name" value="Xanthine_DH"/>
    <property type="match status" value="1"/>
</dbReference>
<keyword evidence="18" id="KW-1185">Reference proteome</keyword>